<keyword evidence="2" id="KW-1185">Reference proteome</keyword>
<comment type="caution">
    <text evidence="1">The sequence shown here is derived from an EMBL/GenBank/DDBJ whole genome shotgun (WGS) entry which is preliminary data.</text>
</comment>
<evidence type="ECO:0000313" key="1">
    <source>
        <dbReference type="EMBL" id="KAK3251591.1"/>
    </source>
</evidence>
<protein>
    <submittedName>
        <fullName evidence="1">Uncharacterized protein</fullName>
    </submittedName>
</protein>
<dbReference type="Proteomes" id="UP001190700">
    <property type="component" value="Unassembled WGS sequence"/>
</dbReference>
<proteinExistence type="predicted"/>
<dbReference type="AlphaFoldDB" id="A0AAE0CAT1"/>
<name>A0AAE0CAT1_9CHLO</name>
<accession>A0AAE0CAT1</accession>
<evidence type="ECO:0000313" key="2">
    <source>
        <dbReference type="Proteomes" id="UP001190700"/>
    </source>
</evidence>
<sequence>MDETVPEPVEPVPDLAEPVPELGRLTKREETADVYHSRLTKRYKAIKFLAKVVNGCVEVTVREFAYIF</sequence>
<dbReference type="EMBL" id="LGRX02025952">
    <property type="protein sequence ID" value="KAK3251591.1"/>
    <property type="molecule type" value="Genomic_DNA"/>
</dbReference>
<organism evidence="1 2">
    <name type="scientific">Cymbomonas tetramitiformis</name>
    <dbReference type="NCBI Taxonomy" id="36881"/>
    <lineage>
        <taxon>Eukaryota</taxon>
        <taxon>Viridiplantae</taxon>
        <taxon>Chlorophyta</taxon>
        <taxon>Pyramimonadophyceae</taxon>
        <taxon>Pyramimonadales</taxon>
        <taxon>Pyramimonadaceae</taxon>
        <taxon>Cymbomonas</taxon>
    </lineage>
</organism>
<reference evidence="1 2" key="1">
    <citation type="journal article" date="2015" name="Genome Biol. Evol.">
        <title>Comparative Genomics of a Bacterivorous Green Alga Reveals Evolutionary Causalities and Consequences of Phago-Mixotrophic Mode of Nutrition.</title>
        <authorList>
            <person name="Burns J.A."/>
            <person name="Paasch A."/>
            <person name="Narechania A."/>
            <person name="Kim E."/>
        </authorList>
    </citation>
    <scope>NUCLEOTIDE SEQUENCE [LARGE SCALE GENOMIC DNA]</scope>
    <source>
        <strain evidence="1 2">PLY_AMNH</strain>
    </source>
</reference>
<gene>
    <name evidence="1" type="ORF">CYMTET_39074</name>
</gene>